<feature type="compositionally biased region" description="Basic and acidic residues" evidence="1">
    <location>
        <begin position="157"/>
        <end position="174"/>
    </location>
</feature>
<feature type="region of interest" description="Disordered" evidence="1">
    <location>
        <begin position="148"/>
        <end position="177"/>
    </location>
</feature>
<sequence length="401" mass="41493">MFELLSTTSIEACIGEAETCLRALAGPHAAAVGAHVTIGDLLDLMSLLRRLEIVTYRTRKGRVPSPAALLLDLLAASDLSKERYLTFQAFIEGPFASSSTCFLMLTRSFLPDRALEAACGAASAGALRALWDRLGAVRTVSLIFEQGAAPAPTQQTSREHNLETHAPQHTDERPLPVPVPIYPAVPPTAAIRGGVSGPLPIIFTGARTALSHATSGRPEAPPPGPISHAPVSTVVPTAASPIPAPPAPPPVHSPTPPPTATAHLAPHAPPAPAPTSPADPRINPDGLPPNDPPRSTAAPSPLAATAVRLPPSIRIRIRTNDDPPSPRVTPSAFPQASSIAAVAATASTALDWRSVLEHQALSSSSSAHAAPTPAPHGMHPPGPVGVDHPASHGKRPWGTRR</sequence>
<evidence type="ECO:0000313" key="2">
    <source>
        <dbReference type="EMBL" id="KAJ4456985.1"/>
    </source>
</evidence>
<dbReference type="Proteomes" id="UP001141327">
    <property type="component" value="Unassembled WGS sequence"/>
</dbReference>
<feature type="compositionally biased region" description="Low complexity" evidence="1">
    <location>
        <begin position="293"/>
        <end position="306"/>
    </location>
</feature>
<feature type="region of interest" description="Disordered" evidence="1">
    <location>
        <begin position="210"/>
        <end position="334"/>
    </location>
</feature>
<gene>
    <name evidence="2" type="ORF">PAPYR_7624</name>
</gene>
<feature type="compositionally biased region" description="Low complexity" evidence="1">
    <location>
        <begin position="362"/>
        <end position="371"/>
    </location>
</feature>
<feature type="region of interest" description="Disordered" evidence="1">
    <location>
        <begin position="359"/>
        <end position="401"/>
    </location>
</feature>
<keyword evidence="3" id="KW-1185">Reference proteome</keyword>
<feature type="compositionally biased region" description="Pro residues" evidence="1">
    <location>
        <begin position="267"/>
        <end position="277"/>
    </location>
</feature>
<feature type="compositionally biased region" description="Pro residues" evidence="1">
    <location>
        <begin position="372"/>
        <end position="383"/>
    </location>
</feature>
<feature type="compositionally biased region" description="Basic residues" evidence="1">
    <location>
        <begin position="391"/>
        <end position="401"/>
    </location>
</feature>
<name>A0ABQ8UCH4_9EUKA</name>
<accession>A0ABQ8UCH4</accession>
<evidence type="ECO:0000313" key="3">
    <source>
        <dbReference type="Proteomes" id="UP001141327"/>
    </source>
</evidence>
<dbReference type="EMBL" id="JAPMOS010000056">
    <property type="protein sequence ID" value="KAJ4456985.1"/>
    <property type="molecule type" value="Genomic_DNA"/>
</dbReference>
<protein>
    <submittedName>
        <fullName evidence="2">Uncharacterized protein</fullName>
    </submittedName>
</protein>
<proteinExistence type="predicted"/>
<evidence type="ECO:0000256" key="1">
    <source>
        <dbReference type="SAM" id="MobiDB-lite"/>
    </source>
</evidence>
<feature type="compositionally biased region" description="Pro residues" evidence="1">
    <location>
        <begin position="242"/>
        <end position="259"/>
    </location>
</feature>
<comment type="caution">
    <text evidence="2">The sequence shown here is derived from an EMBL/GenBank/DDBJ whole genome shotgun (WGS) entry which is preliminary data.</text>
</comment>
<reference evidence="2" key="1">
    <citation type="journal article" date="2022" name="bioRxiv">
        <title>Genomics of Preaxostyla Flagellates Illuminates Evolutionary Transitions and the Path Towards Mitochondrial Loss.</title>
        <authorList>
            <person name="Novak L.V.F."/>
            <person name="Treitli S.C."/>
            <person name="Pyrih J."/>
            <person name="Halakuc P."/>
            <person name="Pipaliya S.V."/>
            <person name="Vacek V."/>
            <person name="Brzon O."/>
            <person name="Soukal P."/>
            <person name="Eme L."/>
            <person name="Dacks J.B."/>
            <person name="Karnkowska A."/>
            <person name="Elias M."/>
            <person name="Hampl V."/>
        </authorList>
    </citation>
    <scope>NUCLEOTIDE SEQUENCE</scope>
    <source>
        <strain evidence="2">RCP-MX</strain>
    </source>
</reference>
<organism evidence="2 3">
    <name type="scientific">Paratrimastix pyriformis</name>
    <dbReference type="NCBI Taxonomy" id="342808"/>
    <lineage>
        <taxon>Eukaryota</taxon>
        <taxon>Metamonada</taxon>
        <taxon>Preaxostyla</taxon>
        <taxon>Paratrimastigidae</taxon>
        <taxon>Paratrimastix</taxon>
    </lineage>
</organism>